<dbReference type="EMBL" id="MCGO01000036">
    <property type="protein sequence ID" value="ORY40081.1"/>
    <property type="molecule type" value="Genomic_DNA"/>
</dbReference>
<gene>
    <name evidence="2" type="ORF">BCR33DRAFT_369297</name>
</gene>
<evidence type="ECO:0000313" key="3">
    <source>
        <dbReference type="Proteomes" id="UP000193642"/>
    </source>
</evidence>
<dbReference type="AlphaFoldDB" id="A0A1Y2BZ91"/>
<feature type="compositionally biased region" description="Polar residues" evidence="1">
    <location>
        <begin position="85"/>
        <end position="98"/>
    </location>
</feature>
<sequence>MTALHLLQRLGKAKTISQMQTMHSLTIMLQSEEPKQKGRGKGSRGGATSSKSTRGASKSARGASKAPRGRGRGAARESPPPPAAQHNNNYTNQSFVQPPQQPGFGYDRLNGYNPGPLYPPAPPPPQQHQQYHYQQPPCIVHHLLRSVTTQIKMNISLLPLSHSMSRVRGRWEVIRPRNSIAPGELEGGDVDDEGFDEGGDFAWDDDVDWGAVELDVKMEMDGCMGVGGDGDEEDRVSEMLMDSGDDAGVK</sequence>
<keyword evidence="3" id="KW-1185">Reference proteome</keyword>
<evidence type="ECO:0000313" key="2">
    <source>
        <dbReference type="EMBL" id="ORY40081.1"/>
    </source>
</evidence>
<protein>
    <submittedName>
        <fullName evidence="2">Uncharacterized protein</fullName>
    </submittedName>
</protein>
<comment type="caution">
    <text evidence="2">The sequence shown here is derived from an EMBL/GenBank/DDBJ whole genome shotgun (WGS) entry which is preliminary data.</text>
</comment>
<dbReference type="Proteomes" id="UP000193642">
    <property type="component" value="Unassembled WGS sequence"/>
</dbReference>
<organism evidence="2 3">
    <name type="scientific">Rhizoclosmatium globosum</name>
    <dbReference type="NCBI Taxonomy" id="329046"/>
    <lineage>
        <taxon>Eukaryota</taxon>
        <taxon>Fungi</taxon>
        <taxon>Fungi incertae sedis</taxon>
        <taxon>Chytridiomycota</taxon>
        <taxon>Chytridiomycota incertae sedis</taxon>
        <taxon>Chytridiomycetes</taxon>
        <taxon>Chytridiales</taxon>
        <taxon>Chytriomycetaceae</taxon>
        <taxon>Rhizoclosmatium</taxon>
    </lineage>
</organism>
<feature type="region of interest" description="Disordered" evidence="1">
    <location>
        <begin position="222"/>
        <end position="250"/>
    </location>
</feature>
<evidence type="ECO:0000256" key="1">
    <source>
        <dbReference type="SAM" id="MobiDB-lite"/>
    </source>
</evidence>
<reference evidence="2 3" key="1">
    <citation type="submission" date="2016-07" db="EMBL/GenBank/DDBJ databases">
        <title>Pervasive Adenine N6-methylation of Active Genes in Fungi.</title>
        <authorList>
            <consortium name="DOE Joint Genome Institute"/>
            <person name="Mondo S.J."/>
            <person name="Dannebaum R.O."/>
            <person name="Kuo R.C."/>
            <person name="Labutti K."/>
            <person name="Haridas S."/>
            <person name="Kuo A."/>
            <person name="Salamov A."/>
            <person name="Ahrendt S.R."/>
            <person name="Lipzen A."/>
            <person name="Sullivan W."/>
            <person name="Andreopoulos W.B."/>
            <person name="Clum A."/>
            <person name="Lindquist E."/>
            <person name="Daum C."/>
            <person name="Ramamoorthy G.K."/>
            <person name="Gryganskyi A."/>
            <person name="Culley D."/>
            <person name="Magnuson J.K."/>
            <person name="James T.Y."/>
            <person name="O'Malley M.A."/>
            <person name="Stajich J.E."/>
            <person name="Spatafora J.W."/>
            <person name="Visel A."/>
            <person name="Grigoriev I.V."/>
        </authorList>
    </citation>
    <scope>NUCLEOTIDE SEQUENCE [LARGE SCALE GENOMIC DNA]</scope>
    <source>
        <strain evidence="2 3">JEL800</strain>
    </source>
</reference>
<feature type="compositionally biased region" description="Pro residues" evidence="1">
    <location>
        <begin position="116"/>
        <end position="126"/>
    </location>
</feature>
<feature type="region of interest" description="Disordered" evidence="1">
    <location>
        <begin position="28"/>
        <end position="130"/>
    </location>
</feature>
<proteinExistence type="predicted"/>
<accession>A0A1Y2BZ91</accession>
<feature type="compositionally biased region" description="Low complexity" evidence="1">
    <location>
        <begin position="46"/>
        <end position="66"/>
    </location>
</feature>
<name>A0A1Y2BZ91_9FUNG</name>